<protein>
    <submittedName>
        <fullName evidence="1">Uncharacterized protein</fullName>
    </submittedName>
</protein>
<gene>
    <name evidence="1" type="ORF">METZ01_LOCUS235336</name>
</gene>
<name>A0A382H5M1_9ZZZZ</name>
<dbReference type="AlphaFoldDB" id="A0A382H5M1"/>
<reference evidence="1" key="1">
    <citation type="submission" date="2018-05" db="EMBL/GenBank/DDBJ databases">
        <authorList>
            <person name="Lanie J.A."/>
            <person name="Ng W.-L."/>
            <person name="Kazmierczak K.M."/>
            <person name="Andrzejewski T.M."/>
            <person name="Davidsen T.M."/>
            <person name="Wayne K.J."/>
            <person name="Tettelin H."/>
            <person name="Glass J.I."/>
            <person name="Rusch D."/>
            <person name="Podicherti R."/>
            <person name="Tsui H.-C.T."/>
            <person name="Winkler M.E."/>
        </authorList>
    </citation>
    <scope>NUCLEOTIDE SEQUENCE</scope>
</reference>
<evidence type="ECO:0000313" key="1">
    <source>
        <dbReference type="EMBL" id="SVB82482.1"/>
    </source>
</evidence>
<sequence>MKFSRLLIISVLATFFQFNSVSAECIFGPMLGDDISKVEEKYGPADEISDKESIISTMIDDICPSDKLGNSIFEMQFVEGQLVSFSIVVSNGQDNTESKKMLLYNYVEKNYGKFNSSKNPEDWTGFKVWRKSDDIIVYKKMYALKKILEEELFITNKQSKALIGTLEDEVIDEETDG</sequence>
<organism evidence="1">
    <name type="scientific">marine metagenome</name>
    <dbReference type="NCBI Taxonomy" id="408172"/>
    <lineage>
        <taxon>unclassified sequences</taxon>
        <taxon>metagenomes</taxon>
        <taxon>ecological metagenomes</taxon>
    </lineage>
</organism>
<dbReference type="EMBL" id="UINC01059261">
    <property type="protein sequence ID" value="SVB82482.1"/>
    <property type="molecule type" value="Genomic_DNA"/>
</dbReference>
<proteinExistence type="predicted"/>
<accession>A0A382H5M1</accession>